<gene>
    <name evidence="3" type="ORF">L4923_29935</name>
</gene>
<name>A0ABS9QP86_9HYPH</name>
<dbReference type="PANTHER" id="PTHR43433:SF5">
    <property type="entry name" value="AB HYDROLASE-1 DOMAIN-CONTAINING PROTEIN"/>
    <property type="match status" value="1"/>
</dbReference>
<dbReference type="InterPro" id="IPR000073">
    <property type="entry name" value="AB_hydrolase_1"/>
</dbReference>
<organism evidence="3 4">
    <name type="scientific">Mesorhizobium retamae</name>
    <dbReference type="NCBI Taxonomy" id="2912854"/>
    <lineage>
        <taxon>Bacteria</taxon>
        <taxon>Pseudomonadati</taxon>
        <taxon>Pseudomonadota</taxon>
        <taxon>Alphaproteobacteria</taxon>
        <taxon>Hyphomicrobiales</taxon>
        <taxon>Phyllobacteriaceae</taxon>
        <taxon>Mesorhizobium</taxon>
    </lineage>
</organism>
<keyword evidence="3" id="KW-0378">Hydrolase</keyword>
<feature type="chain" id="PRO_5046662237" evidence="1">
    <location>
        <begin position="20"/>
        <end position="172"/>
    </location>
</feature>
<evidence type="ECO:0000256" key="1">
    <source>
        <dbReference type="SAM" id="SignalP"/>
    </source>
</evidence>
<proteinExistence type="predicted"/>
<dbReference type="RefSeq" id="WP_239370755.1">
    <property type="nucleotide sequence ID" value="NZ_JAKREW010000083.1"/>
</dbReference>
<evidence type="ECO:0000259" key="2">
    <source>
        <dbReference type="Pfam" id="PF00561"/>
    </source>
</evidence>
<feature type="non-terminal residue" evidence="3">
    <location>
        <position position="172"/>
    </location>
</feature>
<keyword evidence="1" id="KW-0732">Signal</keyword>
<feature type="domain" description="AB hydrolase-1" evidence="2">
    <location>
        <begin position="73"/>
        <end position="169"/>
    </location>
</feature>
<feature type="signal peptide" evidence="1">
    <location>
        <begin position="1"/>
        <end position="19"/>
    </location>
</feature>
<accession>A0ABS9QP86</accession>
<protein>
    <submittedName>
        <fullName evidence="3">Alpha/beta hydrolase</fullName>
    </submittedName>
</protein>
<evidence type="ECO:0000313" key="3">
    <source>
        <dbReference type="EMBL" id="MCG7509261.1"/>
    </source>
</evidence>
<comment type="caution">
    <text evidence="3">The sequence shown here is derived from an EMBL/GenBank/DDBJ whole genome shotgun (WGS) entry which is preliminary data.</text>
</comment>
<reference evidence="3 4" key="1">
    <citation type="submission" date="2022-02" db="EMBL/GenBank/DDBJ databases">
        <title>Draft genome sequence of Mezorhizobium retamae strain IRAMC:0171 isolated from Retama raetam nodules.</title>
        <authorList>
            <person name="Bengaied R."/>
            <person name="Sbissi I."/>
            <person name="Huber K."/>
            <person name="Ghodbane F."/>
            <person name="Nouioui I."/>
            <person name="Tarhouni M."/>
            <person name="Gtari M."/>
        </authorList>
    </citation>
    <scope>NUCLEOTIDE SEQUENCE [LARGE SCALE GENOMIC DNA]</scope>
    <source>
        <strain evidence="3 4">IRAMC:0171</strain>
    </source>
</reference>
<dbReference type="InterPro" id="IPR029058">
    <property type="entry name" value="AB_hydrolase_fold"/>
</dbReference>
<dbReference type="InterPro" id="IPR050471">
    <property type="entry name" value="AB_hydrolase"/>
</dbReference>
<dbReference type="EMBL" id="JAKREW010000083">
    <property type="protein sequence ID" value="MCG7509261.1"/>
    <property type="molecule type" value="Genomic_DNA"/>
</dbReference>
<sequence length="172" mass="17337">MLKSALTMFALFCLTPAVAGEPVGTARNGAVELAYWLQGPQDGIPLVIINGQGAATRPGDGFTAALAAAGVRPPGGGAPRFRVTTFDNRDSARSTMLGAAGAPPSMEDIMAGHPPAYDLSDMAADTVAVLDAAGVRRAHVVGHSLGGMVAQMLAASHPDRVLSLVSVSSTSG</sequence>
<dbReference type="PANTHER" id="PTHR43433">
    <property type="entry name" value="HYDROLASE, ALPHA/BETA FOLD FAMILY PROTEIN"/>
    <property type="match status" value="1"/>
</dbReference>
<evidence type="ECO:0000313" key="4">
    <source>
        <dbReference type="Proteomes" id="UP001201701"/>
    </source>
</evidence>
<dbReference type="SUPFAM" id="SSF53474">
    <property type="entry name" value="alpha/beta-Hydrolases"/>
    <property type="match status" value="1"/>
</dbReference>
<dbReference type="Gene3D" id="3.40.50.1820">
    <property type="entry name" value="alpha/beta hydrolase"/>
    <property type="match status" value="1"/>
</dbReference>
<dbReference type="Pfam" id="PF00561">
    <property type="entry name" value="Abhydrolase_1"/>
    <property type="match status" value="1"/>
</dbReference>
<keyword evidence="4" id="KW-1185">Reference proteome</keyword>
<dbReference type="GO" id="GO:0016787">
    <property type="term" value="F:hydrolase activity"/>
    <property type="evidence" value="ECO:0007669"/>
    <property type="project" value="UniProtKB-KW"/>
</dbReference>
<dbReference type="Proteomes" id="UP001201701">
    <property type="component" value="Unassembled WGS sequence"/>
</dbReference>